<dbReference type="NCBIfam" id="TIGR00757">
    <property type="entry name" value="RNaseEG"/>
    <property type="match status" value="1"/>
</dbReference>
<reference evidence="18 19" key="1">
    <citation type="submission" date="2019-03" db="EMBL/GenBank/DDBJ databases">
        <title>Genomic Encyclopedia of Type Strains, Phase IV (KMG-IV): sequencing the most valuable type-strain genomes for metagenomic binning, comparative biology and taxonomic classification.</title>
        <authorList>
            <person name="Goeker M."/>
        </authorList>
    </citation>
    <scope>NUCLEOTIDE SEQUENCE [LARGE SCALE GENOMIC DNA]</scope>
    <source>
        <strain evidence="18 19">DSM 25488</strain>
    </source>
</reference>
<feature type="binding site" evidence="15">
    <location>
        <position position="403"/>
    </location>
    <ligand>
        <name>Zn(2+)</name>
        <dbReference type="ChEBI" id="CHEBI:29105"/>
        <note>ligand shared between dimeric partners</note>
    </ligand>
</feature>
<feature type="compositionally biased region" description="Polar residues" evidence="16">
    <location>
        <begin position="580"/>
        <end position="589"/>
    </location>
</feature>
<keyword evidence="8 15" id="KW-0479">Metal-binding</keyword>
<feature type="compositionally biased region" description="Low complexity" evidence="16">
    <location>
        <begin position="838"/>
        <end position="879"/>
    </location>
</feature>
<evidence type="ECO:0000259" key="17">
    <source>
        <dbReference type="PROSITE" id="PS50126"/>
    </source>
</evidence>
<feature type="domain" description="S1 motif" evidence="17">
    <location>
        <begin position="39"/>
        <end position="119"/>
    </location>
</feature>
<keyword evidence="15" id="KW-0820">tRNA-binding</keyword>
<feature type="compositionally biased region" description="Polar residues" evidence="16">
    <location>
        <begin position="626"/>
        <end position="639"/>
    </location>
</feature>
<dbReference type="InterPro" id="IPR012340">
    <property type="entry name" value="NA-bd_OB-fold"/>
</dbReference>
<dbReference type="PANTHER" id="PTHR30001">
    <property type="entry name" value="RIBONUCLEASE"/>
    <property type="match status" value="1"/>
</dbReference>
<feature type="binding site" evidence="15">
    <location>
        <position position="302"/>
    </location>
    <ligand>
        <name>Mg(2+)</name>
        <dbReference type="ChEBI" id="CHEBI:18420"/>
        <note>catalytic</note>
    </ligand>
</feature>
<evidence type="ECO:0000256" key="8">
    <source>
        <dbReference type="ARBA" id="ARBA00022723"/>
    </source>
</evidence>
<dbReference type="InterPro" id="IPR003029">
    <property type="entry name" value="S1_domain"/>
</dbReference>
<dbReference type="AlphaFoldDB" id="A0A4R6XM03"/>
<evidence type="ECO:0000256" key="6">
    <source>
        <dbReference type="ARBA" id="ARBA00022694"/>
    </source>
</evidence>
<dbReference type="PROSITE" id="PS50126">
    <property type="entry name" value="S1"/>
    <property type="match status" value="1"/>
</dbReference>
<accession>A0A4R6XM03</accession>
<dbReference type="GO" id="GO:0008270">
    <property type="term" value="F:zinc ion binding"/>
    <property type="evidence" value="ECO:0007669"/>
    <property type="project" value="UniProtKB-UniRule"/>
</dbReference>
<dbReference type="EC" id="3.1.26.12" evidence="15"/>
<keyword evidence="6 15" id="KW-0819">tRNA processing</keyword>
<evidence type="ECO:0000256" key="14">
    <source>
        <dbReference type="ARBA" id="ARBA00023136"/>
    </source>
</evidence>
<feature type="compositionally biased region" description="Low complexity" evidence="16">
    <location>
        <begin position="596"/>
        <end position="623"/>
    </location>
</feature>
<evidence type="ECO:0000256" key="4">
    <source>
        <dbReference type="ARBA" id="ARBA00022519"/>
    </source>
</evidence>
<dbReference type="Pfam" id="PF00575">
    <property type="entry name" value="S1"/>
    <property type="match status" value="1"/>
</dbReference>
<keyword evidence="7 15" id="KW-0540">Nuclease</keyword>
<dbReference type="EMBL" id="SNZB01000004">
    <property type="protein sequence ID" value="TDR19379.1"/>
    <property type="molecule type" value="Genomic_DNA"/>
</dbReference>
<dbReference type="SUPFAM" id="SSF50249">
    <property type="entry name" value="Nucleic acid-binding proteins"/>
    <property type="match status" value="1"/>
</dbReference>
<dbReference type="GO" id="GO:0000287">
    <property type="term" value="F:magnesium ion binding"/>
    <property type="evidence" value="ECO:0007669"/>
    <property type="project" value="UniProtKB-UniRule"/>
</dbReference>
<evidence type="ECO:0000256" key="10">
    <source>
        <dbReference type="ARBA" id="ARBA00022759"/>
    </source>
</evidence>
<sequence length="984" mass="108917">MKRMLINATHTDEIRVAIADGQKLYDLDIDSAGHYRKKGNIYKAKITRVEPSLEACFVNYGSERHGFLPYKEISPAYCKQAPRGKARLPINEALREGDEIIVQVNKEERGNKGAALSTFISLAGRYLVYMPGNHRAGGISRQIRGEKRNQLQDIMRRLEIPKNDGVIIRTAGLGTTFEELQWDFNYLKQVWEAIGTAAEQKKGPFFIYQESDLFIRALRDYLQPDIGEILIDDRDSYEKAREFMQQVMPHNLKKLSYYNDTTPLFSRYQIERQIQSAFEREVKLPSGGSLVIDQTEALLSIDINSAKATKGIDVETTALNTNLEAADEIARQLKIRDLGGLVVIDFIDMRSNKNQREVENRMRDAADTDRARVQIGKISKFGLLEMSRQRLRSSISDSSQITCPTCGGHGFIRSMESLVISIIRLTEEEMIKPKTGRVIIQAPVDTTNKILNEKRTELSEMEARHGVQVSVISNDNLSFPDFHVQRLNTNESHISIDSIKLVKTEDCHKAVSLDPPAPTQESPALRMVKPNTQAPKRSIGLMISSWFKTLFAKPSKKGKNPQKKPYKKNNQKNNNRKPNTRNQSSNAQANKGPAAKPQGRNNRNNKNQGQKNNNQKPQGQGKKQAVKQNPGKQANQQSSPNQAKKNPNQNNKPVHNNNNKDNQAPQKPQQGKQGNDNANNKTNKGGKSIYGNKNKKRNNKPAEAPSQNQETDANTVKKMTRPLGSVAELAAKKDPVVPSGAMKKRPIDNINVDEKINGGANNNTEANSNPSQKANDEHNAKPKPRKGNNRKPKNTSPEQNDSAAVDNKAVESQSDEGQSTGTKQEAPKKAPAKKKPAKQVASKQTPAKKTAAKQAAPLQAAPQQAAPQQAASKQAAPKPEAPKQAEPKQAAPKPEAPKQAEPKQAAPKQTAPNPAEPKQATPKQTTPKPDAPKQDMPKPDAPKQAEVKPVETKQAEPNNKAPATKSAITAEMVKPGIYKAKKKD</sequence>
<dbReference type="GO" id="GO:0008995">
    <property type="term" value="F:ribonuclease E activity"/>
    <property type="evidence" value="ECO:0007669"/>
    <property type="project" value="UniProtKB-EC"/>
</dbReference>
<dbReference type="PANTHER" id="PTHR30001:SF1">
    <property type="entry name" value="RIBONUCLEASE E_G-LIKE PROTEIN, CHLOROPLASTIC"/>
    <property type="match status" value="1"/>
</dbReference>
<evidence type="ECO:0000256" key="3">
    <source>
        <dbReference type="ARBA" id="ARBA00022490"/>
    </source>
</evidence>
<dbReference type="InterPro" id="IPR028878">
    <property type="entry name" value="RNase_E"/>
</dbReference>
<feature type="binding site" evidence="15">
    <location>
        <position position="406"/>
    </location>
    <ligand>
        <name>Zn(2+)</name>
        <dbReference type="ChEBI" id="CHEBI:29105"/>
        <note>ligand shared between dimeric partners</note>
    </ligand>
</feature>
<dbReference type="GO" id="GO:0019843">
    <property type="term" value="F:rRNA binding"/>
    <property type="evidence" value="ECO:0007669"/>
    <property type="project" value="UniProtKB-KW"/>
</dbReference>
<dbReference type="GO" id="GO:0005737">
    <property type="term" value="C:cytoplasm"/>
    <property type="evidence" value="ECO:0007669"/>
    <property type="project" value="UniProtKB-SubCell"/>
</dbReference>
<dbReference type="SMART" id="SM00316">
    <property type="entry name" value="S1"/>
    <property type="match status" value="1"/>
</dbReference>
<keyword evidence="13 15" id="KW-0694">RNA-binding</keyword>
<comment type="catalytic activity">
    <reaction evidence="15">
        <text>Endonucleolytic cleavage of single-stranded RNA in A- and U-rich regions.</text>
        <dbReference type="EC" id="3.1.26.12"/>
    </reaction>
</comment>
<feature type="compositionally biased region" description="Basic residues" evidence="16">
    <location>
        <begin position="554"/>
        <end position="579"/>
    </location>
</feature>
<dbReference type="OrthoDB" id="9804278at2"/>
<dbReference type="GO" id="GO:0006402">
    <property type="term" value="P:mRNA catabolic process"/>
    <property type="evidence" value="ECO:0007669"/>
    <property type="project" value="UniProtKB-UniRule"/>
</dbReference>
<feature type="compositionally biased region" description="Polar residues" evidence="16">
    <location>
        <begin position="759"/>
        <end position="773"/>
    </location>
</feature>
<dbReference type="InterPro" id="IPR048583">
    <property type="entry name" value="RNase_E_G_thioredoxin-like"/>
</dbReference>
<keyword evidence="19" id="KW-1185">Reference proteome</keyword>
<dbReference type="Gene3D" id="2.40.50.140">
    <property type="entry name" value="Nucleic acid-binding proteins"/>
    <property type="match status" value="1"/>
</dbReference>
<dbReference type="GO" id="GO:0008033">
    <property type="term" value="P:tRNA processing"/>
    <property type="evidence" value="ECO:0007669"/>
    <property type="project" value="UniProtKB-UniRule"/>
</dbReference>
<dbReference type="CDD" id="cd04453">
    <property type="entry name" value="S1_RNase_E"/>
    <property type="match status" value="1"/>
</dbReference>
<evidence type="ECO:0000256" key="12">
    <source>
        <dbReference type="ARBA" id="ARBA00022842"/>
    </source>
</evidence>
<dbReference type="Gene3D" id="3.40.1260.20">
    <property type="entry name" value="Ribonuclease E, catalytic domain"/>
    <property type="match status" value="1"/>
</dbReference>
<dbReference type="GO" id="GO:0009898">
    <property type="term" value="C:cytoplasmic side of plasma membrane"/>
    <property type="evidence" value="ECO:0007669"/>
    <property type="project" value="UniProtKB-UniRule"/>
</dbReference>
<keyword evidence="10 15" id="KW-0255">Endonuclease</keyword>
<keyword evidence="4 15" id="KW-0997">Cell inner membrane</keyword>
<evidence type="ECO:0000256" key="15">
    <source>
        <dbReference type="HAMAP-Rule" id="MF_00970"/>
    </source>
</evidence>
<evidence type="ECO:0000256" key="2">
    <source>
        <dbReference type="ARBA" id="ARBA00022475"/>
    </source>
</evidence>
<dbReference type="Pfam" id="PF20833">
    <property type="entry name" value="RNase_E_G_Thio"/>
    <property type="match status" value="1"/>
</dbReference>
<evidence type="ECO:0000256" key="1">
    <source>
        <dbReference type="ARBA" id="ARBA00005663"/>
    </source>
</evidence>
<keyword evidence="14 15" id="KW-0472">Membrane</keyword>
<comment type="function">
    <text evidence="15">Endoribonuclease that plays a central role in RNA processing and decay. Required for the maturation of 5S and 16S rRNAs and the majority of tRNAs. Also involved in the degradation of most mRNAs.</text>
</comment>
<feature type="compositionally biased region" description="Polar residues" evidence="16">
    <location>
        <begin position="810"/>
        <end position="822"/>
    </location>
</feature>
<evidence type="ECO:0000256" key="13">
    <source>
        <dbReference type="ARBA" id="ARBA00022884"/>
    </source>
</evidence>
<feature type="region of interest" description="Disordered" evidence="16">
    <location>
        <begin position="552"/>
        <end position="984"/>
    </location>
</feature>
<gene>
    <name evidence="15" type="primary">rne</name>
    <name evidence="18" type="ORF">C8D91_1928</name>
</gene>
<dbReference type="HAMAP" id="MF_00970">
    <property type="entry name" value="RNase_E"/>
    <property type="match status" value="1"/>
</dbReference>
<keyword evidence="12 15" id="KW-0460">Magnesium</keyword>
<keyword evidence="5 15" id="KW-0698">rRNA processing</keyword>
<proteinExistence type="inferred from homology"/>
<comment type="cofactor">
    <cofactor evidence="15">
        <name>Zn(2+)</name>
        <dbReference type="ChEBI" id="CHEBI:29105"/>
    </cofactor>
    <text evidence="15">Binds 2 Zn(2+) ions per homotetramer.</text>
</comment>
<feature type="compositionally biased region" description="Basic residues" evidence="16">
    <location>
        <begin position="781"/>
        <end position="793"/>
    </location>
</feature>
<keyword evidence="3 15" id="KW-0963">Cytoplasm</keyword>
<dbReference type="GO" id="GO:0000049">
    <property type="term" value="F:tRNA binding"/>
    <property type="evidence" value="ECO:0007669"/>
    <property type="project" value="UniProtKB-KW"/>
</dbReference>
<comment type="similarity">
    <text evidence="15">Belongs to the RNase E/G family. RNase E subfamily.</text>
</comment>
<name>A0A4R6XM03_9GAMM</name>
<feature type="region of interest" description="Required for zinc-mediated homotetramerization and catalytic activity" evidence="15">
    <location>
        <begin position="403"/>
        <end position="406"/>
    </location>
</feature>
<feature type="compositionally biased region" description="Low complexity" evidence="16">
    <location>
        <begin position="640"/>
        <end position="675"/>
    </location>
</feature>
<evidence type="ECO:0000256" key="9">
    <source>
        <dbReference type="ARBA" id="ARBA00022730"/>
    </source>
</evidence>
<feature type="compositionally biased region" description="Low complexity" evidence="16">
    <location>
        <begin position="902"/>
        <end position="913"/>
    </location>
</feature>
<feature type="compositionally biased region" description="Polar residues" evidence="16">
    <location>
        <begin position="676"/>
        <end position="685"/>
    </location>
</feature>
<dbReference type="RefSeq" id="WP_099020276.1">
    <property type="nucleotide sequence ID" value="NZ_SNZB01000004.1"/>
</dbReference>
<feature type="region of interest" description="Disordered" evidence="16">
    <location>
        <begin position="511"/>
        <end position="533"/>
    </location>
</feature>
<keyword evidence="15" id="KW-0862">Zinc</keyword>
<dbReference type="Proteomes" id="UP000295724">
    <property type="component" value="Unassembled WGS sequence"/>
</dbReference>
<evidence type="ECO:0000256" key="16">
    <source>
        <dbReference type="SAM" id="MobiDB-lite"/>
    </source>
</evidence>
<organism evidence="18 19">
    <name type="scientific">Marinicella litoralis</name>
    <dbReference type="NCBI Taxonomy" id="644220"/>
    <lineage>
        <taxon>Bacteria</taxon>
        <taxon>Pseudomonadati</taxon>
        <taxon>Pseudomonadota</taxon>
        <taxon>Gammaproteobacteria</taxon>
        <taxon>Lysobacterales</taxon>
        <taxon>Marinicellaceae</taxon>
        <taxon>Marinicella</taxon>
    </lineage>
</organism>
<comment type="cofactor">
    <cofactor evidence="15">
        <name>Mg(2+)</name>
        <dbReference type="ChEBI" id="CHEBI:18420"/>
    </cofactor>
    <text evidence="15">Binds 1 Mg(2+) ion per subunit.</text>
</comment>
<feature type="binding site" evidence="15">
    <location>
        <position position="345"/>
    </location>
    <ligand>
        <name>Mg(2+)</name>
        <dbReference type="ChEBI" id="CHEBI:18420"/>
        <note>catalytic</note>
    </ligand>
</feature>
<keyword evidence="11 15" id="KW-0378">Hydrolase</keyword>
<feature type="compositionally biased region" description="Basic and acidic residues" evidence="16">
    <location>
        <begin position="930"/>
        <end position="954"/>
    </location>
</feature>
<evidence type="ECO:0000256" key="11">
    <source>
        <dbReference type="ARBA" id="ARBA00022801"/>
    </source>
</evidence>
<keyword evidence="2 15" id="KW-1003">Cell membrane</keyword>
<dbReference type="InterPro" id="IPR019307">
    <property type="entry name" value="RNA-bd_AU-1/RNase_E/G"/>
</dbReference>
<feature type="compositionally biased region" description="Polar residues" evidence="16">
    <location>
        <begin position="705"/>
        <end position="714"/>
    </location>
</feature>
<evidence type="ECO:0000256" key="5">
    <source>
        <dbReference type="ARBA" id="ARBA00022552"/>
    </source>
</evidence>
<evidence type="ECO:0000256" key="7">
    <source>
        <dbReference type="ARBA" id="ARBA00022722"/>
    </source>
</evidence>
<keyword evidence="9 15" id="KW-0699">rRNA-binding</keyword>
<dbReference type="GO" id="GO:0006364">
    <property type="term" value="P:rRNA processing"/>
    <property type="evidence" value="ECO:0007669"/>
    <property type="project" value="UniProtKB-UniRule"/>
</dbReference>
<dbReference type="InterPro" id="IPR004659">
    <property type="entry name" value="RNase_E/G"/>
</dbReference>
<evidence type="ECO:0000313" key="19">
    <source>
        <dbReference type="Proteomes" id="UP000295724"/>
    </source>
</evidence>
<comment type="similarity">
    <text evidence="1">Belongs to the RNase E/G family. RNase G subfamily.</text>
</comment>
<comment type="caution">
    <text evidence="18">The sequence shown here is derived from an EMBL/GenBank/DDBJ whole genome shotgun (WGS) entry which is preliminary data.</text>
</comment>
<comment type="subunit">
    <text evidence="15">Component of the RNA degradosome, which is a multiprotein complex involved in RNA processing and mRNA degradation. Within the RNA degradosome, RNase E assembles into a homotetramer formed by a dimer of dimers.</text>
</comment>
<evidence type="ECO:0000313" key="18">
    <source>
        <dbReference type="EMBL" id="TDR19379.1"/>
    </source>
</evidence>
<comment type="subcellular location">
    <subcellularLocation>
        <location evidence="15">Cytoplasm</location>
    </subcellularLocation>
    <subcellularLocation>
        <location evidence="15">Cell inner membrane</location>
        <topology evidence="15">Peripheral membrane protein</topology>
        <orientation evidence="15">Cytoplasmic side</orientation>
    </subcellularLocation>
</comment>
<dbReference type="Pfam" id="PF10150">
    <property type="entry name" value="RNase_E_G"/>
    <property type="match status" value="1"/>
</dbReference>
<protein>
    <recommendedName>
        <fullName evidence="15">Ribonuclease E</fullName>
        <shortName evidence="15">RNase E</shortName>
        <ecNumber evidence="15">3.1.26.12</ecNumber>
    </recommendedName>
</protein>